<dbReference type="EMBL" id="JACMSC010000007">
    <property type="protein sequence ID" value="KAG6516716.1"/>
    <property type="molecule type" value="Genomic_DNA"/>
</dbReference>
<protein>
    <recommendedName>
        <fullName evidence="7">30S ribosomal protein S21, chloroplastic</fullName>
    </recommendedName>
</protein>
<feature type="compositionally biased region" description="Acidic residues" evidence="4">
    <location>
        <begin position="160"/>
        <end position="173"/>
    </location>
</feature>
<comment type="similarity">
    <text evidence="1">Belongs to the bacterial ribosomal protein bS21 family.</text>
</comment>
<evidence type="ECO:0000313" key="6">
    <source>
        <dbReference type="Proteomes" id="UP000734854"/>
    </source>
</evidence>
<dbReference type="GO" id="GO:0006412">
    <property type="term" value="P:translation"/>
    <property type="evidence" value="ECO:0007669"/>
    <property type="project" value="InterPro"/>
</dbReference>
<dbReference type="OrthoDB" id="785538at2759"/>
<evidence type="ECO:0008006" key="7">
    <source>
        <dbReference type="Google" id="ProtNLM"/>
    </source>
</evidence>
<comment type="caution">
    <text evidence="5">The sequence shown here is derived from an EMBL/GenBank/DDBJ whole genome shotgun (WGS) entry which is preliminary data.</text>
</comment>
<evidence type="ECO:0000256" key="2">
    <source>
        <dbReference type="ARBA" id="ARBA00022980"/>
    </source>
</evidence>
<dbReference type="Proteomes" id="UP000734854">
    <property type="component" value="Unassembled WGS sequence"/>
</dbReference>
<keyword evidence="6" id="KW-1185">Reference proteome</keyword>
<evidence type="ECO:0000256" key="4">
    <source>
        <dbReference type="SAM" id="MobiDB-lite"/>
    </source>
</evidence>
<evidence type="ECO:0000256" key="3">
    <source>
        <dbReference type="ARBA" id="ARBA00023274"/>
    </source>
</evidence>
<name>A0A8J5H8B4_ZINOF</name>
<dbReference type="GO" id="GO:0005840">
    <property type="term" value="C:ribosome"/>
    <property type="evidence" value="ECO:0007669"/>
    <property type="project" value="UniProtKB-KW"/>
</dbReference>
<keyword evidence="3" id="KW-0687">Ribonucleoprotein</keyword>
<dbReference type="PANTHER" id="PTHR21109">
    <property type="entry name" value="MITOCHONDRIAL 28S RIBOSOMAL PROTEIN S21"/>
    <property type="match status" value="1"/>
</dbReference>
<dbReference type="NCBIfam" id="TIGR00030">
    <property type="entry name" value="S21p"/>
    <property type="match status" value="1"/>
</dbReference>
<dbReference type="Pfam" id="PF01165">
    <property type="entry name" value="Ribosomal_S21"/>
    <property type="match status" value="1"/>
</dbReference>
<dbReference type="AlphaFoldDB" id="A0A8J5H8B4"/>
<evidence type="ECO:0000256" key="1">
    <source>
        <dbReference type="ARBA" id="ARBA00006640"/>
    </source>
</evidence>
<dbReference type="PANTHER" id="PTHR21109:SF0">
    <property type="entry name" value="SMALL RIBOSOMAL SUBUNIT PROTEIN BS21M"/>
    <property type="match status" value="1"/>
</dbReference>
<sequence length="189" mass="21387">MASLALRGLPSPLPPLPLSTKKNPSPHPPLLSSLLPLRSIQSDAGFLPRPINSAALVRPSSAGEAAIVGICFPALAWANVLYAKGGNYNAQVVIPDDEPDESLLRRFKREVMKAGVLQECKRRRWFENTVEKKKRKVRDAARKNRKWRYIPKVQKRDNENEPSENEQVVEVDNWELPEGEIPYCDKIRK</sequence>
<dbReference type="GO" id="GO:0003735">
    <property type="term" value="F:structural constituent of ribosome"/>
    <property type="evidence" value="ECO:0007669"/>
    <property type="project" value="InterPro"/>
</dbReference>
<keyword evidence="2" id="KW-0689">Ribosomal protein</keyword>
<dbReference type="HAMAP" id="MF_00358">
    <property type="entry name" value="Ribosomal_bS21"/>
    <property type="match status" value="1"/>
</dbReference>
<gene>
    <name evidence="5" type="ORF">ZIOFF_027189</name>
</gene>
<organism evidence="5 6">
    <name type="scientific">Zingiber officinale</name>
    <name type="common">Ginger</name>
    <name type="synonym">Amomum zingiber</name>
    <dbReference type="NCBI Taxonomy" id="94328"/>
    <lineage>
        <taxon>Eukaryota</taxon>
        <taxon>Viridiplantae</taxon>
        <taxon>Streptophyta</taxon>
        <taxon>Embryophyta</taxon>
        <taxon>Tracheophyta</taxon>
        <taxon>Spermatophyta</taxon>
        <taxon>Magnoliopsida</taxon>
        <taxon>Liliopsida</taxon>
        <taxon>Zingiberales</taxon>
        <taxon>Zingiberaceae</taxon>
        <taxon>Zingiber</taxon>
    </lineage>
</organism>
<proteinExistence type="inferred from homology"/>
<feature type="region of interest" description="Disordered" evidence="4">
    <location>
        <begin position="151"/>
        <end position="173"/>
    </location>
</feature>
<reference evidence="5 6" key="1">
    <citation type="submission" date="2020-08" db="EMBL/GenBank/DDBJ databases">
        <title>Plant Genome Project.</title>
        <authorList>
            <person name="Zhang R.-G."/>
        </authorList>
    </citation>
    <scope>NUCLEOTIDE SEQUENCE [LARGE SCALE GENOMIC DNA]</scope>
    <source>
        <tissue evidence="5">Rhizome</tissue>
    </source>
</reference>
<accession>A0A8J5H8B4</accession>
<evidence type="ECO:0000313" key="5">
    <source>
        <dbReference type="EMBL" id="KAG6516716.1"/>
    </source>
</evidence>
<dbReference type="GO" id="GO:1990904">
    <property type="term" value="C:ribonucleoprotein complex"/>
    <property type="evidence" value="ECO:0007669"/>
    <property type="project" value="UniProtKB-KW"/>
</dbReference>
<dbReference type="InterPro" id="IPR001911">
    <property type="entry name" value="Ribosomal_bS21"/>
</dbReference>